<reference evidence="2 3" key="1">
    <citation type="journal article" date="2018" name="IMA Fungus">
        <title>IMA Genome-F 9: Draft genome sequence of Annulohypoxylon stygium, Aspergillus mulundensis, Berkeleyomyces basicola (syn. Thielaviopsis basicola), Ceratocystis smalleyi, two Cercospora beticola strains, Coleophoma cylindrospora, Fusarium fracticaudum, Phialophora cf. hyalina, and Morchella septimelata.</title>
        <authorList>
            <person name="Wingfield B.D."/>
            <person name="Bills G.F."/>
            <person name="Dong Y."/>
            <person name="Huang W."/>
            <person name="Nel W.J."/>
            <person name="Swalarsk-Parry B.S."/>
            <person name="Vaghefi N."/>
            <person name="Wilken P.M."/>
            <person name="An Z."/>
            <person name="de Beer Z.W."/>
            <person name="De Vos L."/>
            <person name="Chen L."/>
            <person name="Duong T.A."/>
            <person name="Gao Y."/>
            <person name="Hammerbacher A."/>
            <person name="Kikkert J.R."/>
            <person name="Li Y."/>
            <person name="Li H."/>
            <person name="Li K."/>
            <person name="Li Q."/>
            <person name="Liu X."/>
            <person name="Ma X."/>
            <person name="Naidoo K."/>
            <person name="Pethybridge S.J."/>
            <person name="Sun J."/>
            <person name="Steenkamp E.T."/>
            <person name="van der Nest M.A."/>
            <person name="van Wyk S."/>
            <person name="Wingfield M.J."/>
            <person name="Xiong C."/>
            <person name="Yue Q."/>
            <person name="Zhang X."/>
        </authorList>
    </citation>
    <scope>NUCLEOTIDE SEQUENCE [LARGE SCALE GENOMIC DNA]</scope>
    <source>
        <strain evidence="2 3">BP6252</strain>
    </source>
</reference>
<proteinExistence type="predicted"/>
<sequence>MADDRDRKGVEILIHTGAPSRGQDDARYRSFARAFLDFEPSKRIRLADEYEGEQAAGLDELADSQLRDELQLSTQERPGSESYKPGGIDEDAVSTQYSTQFTFESEGFGSQGHIGSQRGPSLLQYRDVRRTSKSMVIESPQLSFNSIMDNADSPPLRFSRPAAPAKETERSSQTSEDSSWQAPPSVVEDSQPEVVKTRKLLSSPTRVLELYLQHFNTPEPSSSAPRRSGRIAARQATTCVTSSIDSIALPQSSSEQSSIQSSPPVVREPSKIPPGFPVSLPTSADSVDVSSESPLMIHNASPMSSKNSAQSPLRELSQTHGSFACSFSVSFESEGVPDSIVRSASAPVINSRELDVEIPRSVQRIIPESPSLKRRHTDPHFTAQLSSSPEIHNVSPNNQRVNKRQCLPNALDRSQKCAINHQKKGSPLKSTPPLLGATDLNNYYIEIRPPAPPTSSADLTPDSLITKSLAGLAQRMKLPVLFRPREQTRPLRAFERGYWRVNWQLWTPELRERNWSCLSNYVGKGGAGWGVWCTRDDDFRMFRVYCWGQIVGHIYLLLYTSSESKIRGTGACWIDGSGEVVITMPS</sequence>
<feature type="region of interest" description="Disordered" evidence="1">
    <location>
        <begin position="246"/>
        <end position="289"/>
    </location>
</feature>
<feature type="compositionally biased region" description="Low complexity" evidence="1">
    <location>
        <begin position="250"/>
        <end position="264"/>
    </location>
</feature>
<feature type="compositionally biased region" description="Polar residues" evidence="1">
    <location>
        <begin position="171"/>
        <end position="182"/>
    </location>
</feature>
<gene>
    <name evidence="2" type="ORF">BP6252_01895</name>
</gene>
<dbReference type="STRING" id="1849047.A0A3D8SD79"/>
<organism evidence="2 3">
    <name type="scientific">Coleophoma cylindrospora</name>
    <dbReference type="NCBI Taxonomy" id="1849047"/>
    <lineage>
        <taxon>Eukaryota</taxon>
        <taxon>Fungi</taxon>
        <taxon>Dikarya</taxon>
        <taxon>Ascomycota</taxon>
        <taxon>Pezizomycotina</taxon>
        <taxon>Leotiomycetes</taxon>
        <taxon>Helotiales</taxon>
        <taxon>Dermateaceae</taxon>
        <taxon>Coleophoma</taxon>
    </lineage>
</organism>
<evidence type="ECO:0000313" key="3">
    <source>
        <dbReference type="Proteomes" id="UP000256645"/>
    </source>
</evidence>
<feature type="region of interest" description="Disordered" evidence="1">
    <location>
        <begin position="145"/>
        <end position="193"/>
    </location>
</feature>
<name>A0A3D8SD79_9HELO</name>
<comment type="caution">
    <text evidence="2">The sequence shown here is derived from an EMBL/GenBank/DDBJ whole genome shotgun (WGS) entry which is preliminary data.</text>
</comment>
<feature type="region of interest" description="Disordered" evidence="1">
    <location>
        <begin position="72"/>
        <end position="91"/>
    </location>
</feature>
<accession>A0A3D8SD79</accession>
<dbReference type="Proteomes" id="UP000256645">
    <property type="component" value="Unassembled WGS sequence"/>
</dbReference>
<keyword evidence="3" id="KW-1185">Reference proteome</keyword>
<protein>
    <submittedName>
        <fullName evidence="2">Uncharacterized protein</fullName>
    </submittedName>
</protein>
<dbReference type="OrthoDB" id="5395975at2759"/>
<dbReference type="AlphaFoldDB" id="A0A3D8SD79"/>
<evidence type="ECO:0000313" key="2">
    <source>
        <dbReference type="EMBL" id="RDW84305.1"/>
    </source>
</evidence>
<feature type="compositionally biased region" description="Polar residues" evidence="1">
    <location>
        <begin position="280"/>
        <end position="289"/>
    </location>
</feature>
<dbReference type="EMBL" id="PDLM01000002">
    <property type="protein sequence ID" value="RDW84305.1"/>
    <property type="molecule type" value="Genomic_DNA"/>
</dbReference>
<evidence type="ECO:0000256" key="1">
    <source>
        <dbReference type="SAM" id="MobiDB-lite"/>
    </source>
</evidence>